<reference evidence="3" key="1">
    <citation type="submission" date="2010-06" db="EMBL/GenBank/DDBJ databases">
        <authorList>
            <person name="Jiang H."/>
            <person name="Abraham K."/>
            <person name="Ali S."/>
            <person name="Alsbrooks S.L."/>
            <person name="Anim B.N."/>
            <person name="Anosike U.S."/>
            <person name="Attaway T."/>
            <person name="Bandaranaike D.P."/>
            <person name="Battles P.K."/>
            <person name="Bell S.N."/>
            <person name="Bell A.V."/>
            <person name="Beltran B."/>
            <person name="Bickham C."/>
            <person name="Bustamante Y."/>
            <person name="Caleb T."/>
            <person name="Canada A."/>
            <person name="Cardenas V."/>
            <person name="Carter K."/>
            <person name="Chacko J."/>
            <person name="Chandrabose M.N."/>
            <person name="Chavez D."/>
            <person name="Chavez A."/>
            <person name="Chen L."/>
            <person name="Chu H.-S."/>
            <person name="Claassen K.J."/>
            <person name="Cockrell R."/>
            <person name="Collins M."/>
            <person name="Cooper J.A."/>
            <person name="Cree A."/>
            <person name="Curry S.M."/>
            <person name="Da Y."/>
            <person name="Dao M.D."/>
            <person name="Das B."/>
            <person name="Davila M.-L."/>
            <person name="Davy-Carroll L."/>
            <person name="Denson S."/>
            <person name="Dinh H."/>
            <person name="Ebong V.E."/>
            <person name="Edwards J.R."/>
            <person name="Egan A."/>
            <person name="El-Daye J."/>
            <person name="Escobedo L."/>
            <person name="Fernandez S."/>
            <person name="Fernando P.R."/>
            <person name="Flagg N."/>
            <person name="Forbes L.D."/>
            <person name="Fowler R.G."/>
            <person name="Fu Q."/>
            <person name="Gabisi R.A."/>
            <person name="Ganer J."/>
            <person name="Garbino Pronczuk A."/>
            <person name="Garcia R.M."/>
            <person name="Garner T."/>
            <person name="Garrett T.E."/>
            <person name="Gonzalez D.A."/>
            <person name="Hamid H."/>
            <person name="Hawkins E.S."/>
            <person name="Hirani K."/>
            <person name="Hogues M.E."/>
            <person name="Hollins B."/>
            <person name="Hsiao C.-H."/>
            <person name="Jabil R."/>
            <person name="James M.L."/>
            <person name="Jhangiani S.N."/>
            <person name="Johnson B."/>
            <person name="Johnson Q."/>
            <person name="Joshi V."/>
            <person name="Kalu J.B."/>
            <person name="Kam C."/>
            <person name="Kashfia A."/>
            <person name="Keebler J."/>
            <person name="Kisamo H."/>
            <person name="Kovar C.L."/>
            <person name="Lago L.A."/>
            <person name="Lai C.-Y."/>
            <person name="Laidlaw J."/>
            <person name="Lara F."/>
            <person name="Le T.-K."/>
            <person name="Lee S.L."/>
            <person name="Legall F.H."/>
            <person name="Lemon S.J."/>
            <person name="Lewis L.R."/>
            <person name="Li B."/>
            <person name="Liu Y."/>
            <person name="Liu Y.-S."/>
            <person name="Lopez J."/>
            <person name="Lozado R.J."/>
            <person name="Lu J."/>
            <person name="Madu R.C."/>
            <person name="Maheshwari M."/>
            <person name="Maheshwari R."/>
            <person name="Malloy K."/>
            <person name="Martinez E."/>
            <person name="Mathew T."/>
            <person name="Mercado I.C."/>
            <person name="Mercado C."/>
            <person name="Meyer B."/>
            <person name="Montgomery K."/>
            <person name="Morgan M.B."/>
            <person name="Munidasa M."/>
            <person name="Nazareth L.V."/>
            <person name="Nelson J."/>
            <person name="Ng B.M."/>
            <person name="Nguyen N.B."/>
            <person name="Nguyen P.Q."/>
            <person name="Nguyen T."/>
            <person name="Obregon M."/>
            <person name="Okwuonu G.O."/>
            <person name="Onwere C.G."/>
            <person name="Orozco G."/>
            <person name="Parra A."/>
            <person name="Patel S."/>
            <person name="Patil S."/>
            <person name="Perez A."/>
            <person name="Perez Y."/>
            <person name="Pham C."/>
            <person name="Primus E.L."/>
            <person name="Pu L.-L."/>
            <person name="Puazo M."/>
            <person name="Qin X."/>
            <person name="Quiroz J.B."/>
            <person name="Reese J."/>
            <person name="Richards S."/>
            <person name="Rives C.M."/>
            <person name="Robberts R."/>
            <person name="Ruiz S.J."/>
            <person name="Ruiz M.J."/>
            <person name="Santibanez J."/>
            <person name="Schneider B.W."/>
            <person name="Sisson I."/>
            <person name="Smith M."/>
            <person name="Sodergren E."/>
            <person name="Song X.-Z."/>
            <person name="Song B.B."/>
            <person name="Summersgill H."/>
            <person name="Thelus R."/>
            <person name="Thornton R.D."/>
            <person name="Trejos Z.Y."/>
            <person name="Usmani K."/>
            <person name="Vattathil S."/>
            <person name="Villasana D."/>
            <person name="Walker D.L."/>
            <person name="Wang S."/>
            <person name="Wang K."/>
            <person name="White C.S."/>
            <person name="Williams A.C."/>
            <person name="Williamson J."/>
            <person name="Wilson K."/>
            <person name="Woghiren I.O."/>
            <person name="Woodworth J.R."/>
            <person name="Worley K.C."/>
            <person name="Wright R.A."/>
            <person name="Wu W."/>
            <person name="Young L."/>
            <person name="Zhang L."/>
            <person name="Zhang J."/>
            <person name="Zhu Y."/>
            <person name="Muzny D.M."/>
            <person name="Weinstock G."/>
            <person name="Gibbs R.A."/>
        </authorList>
    </citation>
    <scope>NUCLEOTIDE SEQUENCE [LARGE SCALE GENOMIC DNA]</scope>
    <source>
        <strain evidence="3">LSR1</strain>
    </source>
</reference>
<dbReference type="RefSeq" id="XP_008179648.2">
    <property type="nucleotide sequence ID" value="XM_008181426.3"/>
</dbReference>
<organism evidence="2 3">
    <name type="scientific">Acyrthosiphon pisum</name>
    <name type="common">Pea aphid</name>
    <dbReference type="NCBI Taxonomy" id="7029"/>
    <lineage>
        <taxon>Eukaryota</taxon>
        <taxon>Metazoa</taxon>
        <taxon>Ecdysozoa</taxon>
        <taxon>Arthropoda</taxon>
        <taxon>Hexapoda</taxon>
        <taxon>Insecta</taxon>
        <taxon>Pterygota</taxon>
        <taxon>Neoptera</taxon>
        <taxon>Paraneoptera</taxon>
        <taxon>Hemiptera</taxon>
        <taxon>Sternorrhyncha</taxon>
        <taxon>Aphidomorpha</taxon>
        <taxon>Aphidoidea</taxon>
        <taxon>Aphididae</taxon>
        <taxon>Macrosiphini</taxon>
        <taxon>Acyrthosiphon</taxon>
    </lineage>
</organism>
<feature type="transmembrane region" description="Helical" evidence="1">
    <location>
        <begin position="20"/>
        <end position="43"/>
    </location>
</feature>
<proteinExistence type="predicted"/>
<name>A0A8R2B3X2_ACYPI</name>
<dbReference type="OrthoDB" id="6587659at2759"/>
<dbReference type="Proteomes" id="UP000007819">
    <property type="component" value="Chromosome X"/>
</dbReference>
<dbReference type="KEGG" id="api:100573319"/>
<dbReference type="AlphaFoldDB" id="A0A8R2B3X2"/>
<reference evidence="2" key="2">
    <citation type="submission" date="2022-06" db="UniProtKB">
        <authorList>
            <consortium name="EnsemblMetazoa"/>
        </authorList>
    </citation>
    <scope>IDENTIFICATION</scope>
</reference>
<evidence type="ECO:0000313" key="2">
    <source>
        <dbReference type="EnsemblMetazoa" id="XP_008179648.2"/>
    </source>
</evidence>
<accession>A0A8R2B3X2</accession>
<keyword evidence="1" id="KW-0472">Membrane</keyword>
<evidence type="ECO:0000256" key="1">
    <source>
        <dbReference type="SAM" id="Phobius"/>
    </source>
</evidence>
<dbReference type="SUPFAM" id="SSF53098">
    <property type="entry name" value="Ribonuclease H-like"/>
    <property type="match status" value="1"/>
</dbReference>
<keyword evidence="3" id="KW-1185">Reference proteome</keyword>
<sequence length="731" mass="83948">MNCDHFITKIPTYKAINSGVLYICTIVHSTFIVHNLVFIPHWLAQCRLHCCSFRDLFLWSINYLSRICNLSDIDMNNNYPIFGGNLEQQEVDSSNDIPKWPTMTTYFEQLKPSDLNANKNNLIFKCILCGPKEKHISTSKLSNSNLRTHIRIKHPKDLTEFNNCMKKRPTDSSTIPHKQLKLSEVGKVQPKKKLDQAEFDKANLKLIIDTVSPFSFIEHPAFVKYCEVTSNKVPASRRNLMRDVEYLYNKMINEMVSELDTIKYVCITADCWSIFHKSYIGFTIHWINPQTLERCSKGLACRRMVGRHTYDNIAESIDKVLNEFKIQNKTTLIVTDNAANFVKSFRVYSNDNDVDLNECIDTNIAEENEVSIEITNTLDGEPSNIDNIISISISLPPHQRCAAHTMNLIASVDIKDAEKDLTYRNISQKVFKKCQSIFNKQNQSTLSADIIKNHLGRYLITPNATRWNSYYDAMTCIVQNIDKMENVCNDLQLPTISGPREVSFLQEYCNVMKPISRALDIIQGDKNVSLGYLLPTINAVHKSLNDMKNIVFCRPLVVALKRGLNKRFARYMESKTCQVASCMVPKFKLNWAVEDDRNNIKNTLMETILDNALTNSQENLQLTSNPTSIEHHNCDIEDDFFNFEENIVSDSNNDFKLLVDNYLSNKNIKSPLDLPNPLKEVYIKYNTAVPSSAHVERLFSAGGQLLNKRRGSMADQNFEMTLLLKFNKYFE</sequence>
<dbReference type="InterPro" id="IPR012337">
    <property type="entry name" value="RNaseH-like_sf"/>
</dbReference>
<keyword evidence="1" id="KW-0812">Transmembrane</keyword>
<dbReference type="PANTHER" id="PTHR47501:SF5">
    <property type="entry name" value="HAT C-TERMINAL DIMERISATION DOMAIN-CONTAINING PROTEIN"/>
    <property type="match status" value="1"/>
</dbReference>
<dbReference type="PANTHER" id="PTHR47501">
    <property type="entry name" value="TRANSPOSASE-RELATED"/>
    <property type="match status" value="1"/>
</dbReference>
<dbReference type="EnsemblMetazoa" id="XM_008181426.3">
    <property type="protein sequence ID" value="XP_008179648.2"/>
    <property type="gene ID" value="LOC100573319"/>
</dbReference>
<keyword evidence="1" id="KW-1133">Transmembrane helix</keyword>
<evidence type="ECO:0000313" key="3">
    <source>
        <dbReference type="Proteomes" id="UP000007819"/>
    </source>
</evidence>
<protein>
    <submittedName>
        <fullName evidence="2">Uncharacterized protein</fullName>
    </submittedName>
</protein>
<dbReference type="GeneID" id="100573319"/>